<evidence type="ECO:0000313" key="2">
    <source>
        <dbReference type="Proteomes" id="UP000518892"/>
    </source>
</evidence>
<gene>
    <name evidence="1" type="ORF">FHR97_000512</name>
</gene>
<reference evidence="1 2" key="1">
    <citation type="submission" date="2020-08" db="EMBL/GenBank/DDBJ databases">
        <title>Genomic Encyclopedia of Type Strains, Phase III (KMG-III): the genomes of soil and plant-associated and newly described type strains.</title>
        <authorList>
            <person name="Whitman W."/>
        </authorList>
    </citation>
    <scope>NUCLEOTIDE SEQUENCE [LARGE SCALE GENOMIC DNA]</scope>
    <source>
        <strain evidence="1 2">CECT 7744</strain>
    </source>
</reference>
<dbReference type="RefSeq" id="WP_221187641.1">
    <property type="nucleotide sequence ID" value="NZ_JACHXR010000001.1"/>
</dbReference>
<dbReference type="EMBL" id="JACHXR010000001">
    <property type="protein sequence ID" value="MBB3229697.1"/>
    <property type="molecule type" value="Genomic_DNA"/>
</dbReference>
<comment type="caution">
    <text evidence="1">The sequence shown here is derived from an EMBL/GenBank/DDBJ whole genome shotgun (WGS) entry which is preliminary data.</text>
</comment>
<keyword evidence="2" id="KW-1185">Reference proteome</keyword>
<accession>A0A7W5EQP6</accession>
<dbReference type="AlphaFoldDB" id="A0A7W5EQP6"/>
<sequence length="80" mass="8831">MCQDENSLTYHVMSAGAQSVSPEVRRAHAVSAATELIAIRLRSSTDGNLEEELEKLDSYADTIQAALRHSRLSDKDREGK</sequence>
<dbReference type="Proteomes" id="UP000518892">
    <property type="component" value="Unassembled WGS sequence"/>
</dbReference>
<organism evidence="1 2">
    <name type="scientific">Halomonas stenophila</name>
    <dbReference type="NCBI Taxonomy" id="795312"/>
    <lineage>
        <taxon>Bacteria</taxon>
        <taxon>Pseudomonadati</taxon>
        <taxon>Pseudomonadota</taxon>
        <taxon>Gammaproteobacteria</taxon>
        <taxon>Oceanospirillales</taxon>
        <taxon>Halomonadaceae</taxon>
        <taxon>Halomonas</taxon>
    </lineage>
</organism>
<name>A0A7W5EQP6_9GAMM</name>
<protein>
    <submittedName>
        <fullName evidence="1">Uncharacterized protein</fullName>
    </submittedName>
</protein>
<evidence type="ECO:0000313" key="1">
    <source>
        <dbReference type="EMBL" id="MBB3229697.1"/>
    </source>
</evidence>
<proteinExistence type="predicted"/>